<feature type="region of interest" description="Disordered" evidence="1">
    <location>
        <begin position="24"/>
        <end position="45"/>
    </location>
</feature>
<accession>A0ABY6Z7Y0</accession>
<feature type="compositionally biased region" description="Low complexity" evidence="1">
    <location>
        <begin position="34"/>
        <end position="45"/>
    </location>
</feature>
<feature type="compositionally biased region" description="Polar residues" evidence="1">
    <location>
        <begin position="24"/>
        <end position="33"/>
    </location>
</feature>
<keyword evidence="4" id="KW-1185">Reference proteome</keyword>
<organism evidence="3 4">
    <name type="scientific">Alicyclobacillus dauci</name>
    <dbReference type="NCBI Taxonomy" id="1475485"/>
    <lineage>
        <taxon>Bacteria</taxon>
        <taxon>Bacillati</taxon>
        <taxon>Bacillota</taxon>
        <taxon>Bacilli</taxon>
        <taxon>Bacillales</taxon>
        <taxon>Alicyclobacillaceae</taxon>
        <taxon>Alicyclobacillus</taxon>
    </lineage>
</organism>
<dbReference type="RefSeq" id="WP_268045843.1">
    <property type="nucleotide sequence ID" value="NZ_CP104064.1"/>
</dbReference>
<name>A0ABY6Z7Y0_9BACL</name>
<dbReference type="PROSITE" id="PS51257">
    <property type="entry name" value="PROKAR_LIPOPROTEIN"/>
    <property type="match status" value="1"/>
</dbReference>
<evidence type="ECO:0000313" key="3">
    <source>
        <dbReference type="EMBL" id="WAH38276.1"/>
    </source>
</evidence>
<evidence type="ECO:0000313" key="4">
    <source>
        <dbReference type="Proteomes" id="UP001164803"/>
    </source>
</evidence>
<reference evidence="3" key="1">
    <citation type="submission" date="2022-08" db="EMBL/GenBank/DDBJ databases">
        <title>Alicyclobacillus dauci DSM2870, complete genome.</title>
        <authorList>
            <person name="Wang Q."/>
            <person name="Cai R."/>
            <person name="Wang Z."/>
        </authorList>
    </citation>
    <scope>NUCLEOTIDE SEQUENCE</scope>
    <source>
        <strain evidence="3">DSM 28700</strain>
    </source>
</reference>
<evidence type="ECO:0008006" key="5">
    <source>
        <dbReference type="Google" id="ProtNLM"/>
    </source>
</evidence>
<evidence type="ECO:0000256" key="2">
    <source>
        <dbReference type="SAM" id="SignalP"/>
    </source>
</evidence>
<evidence type="ECO:0000256" key="1">
    <source>
        <dbReference type="SAM" id="MobiDB-lite"/>
    </source>
</evidence>
<proteinExistence type="predicted"/>
<feature type="signal peptide" evidence="2">
    <location>
        <begin position="1"/>
        <end position="21"/>
    </location>
</feature>
<dbReference type="EMBL" id="CP104064">
    <property type="protein sequence ID" value="WAH38276.1"/>
    <property type="molecule type" value="Genomic_DNA"/>
</dbReference>
<gene>
    <name evidence="3" type="ORF">NZD86_07275</name>
</gene>
<feature type="chain" id="PRO_5047194628" description="Lipoprotein" evidence="2">
    <location>
        <begin position="22"/>
        <end position="142"/>
    </location>
</feature>
<sequence>MKIKMALVSLVMALVITGCGTQPSISSNSSDQINATSATAQTNTTASTQVYSVAEDIYNKVKTAVGKNSEATFDSELSKITNVGQSSSPTSPNGVLYEDAATVVALDDGMNAEGSPAHAYDDLLKAMDKMKNDLAKYKPSGD</sequence>
<keyword evidence="2" id="KW-0732">Signal</keyword>
<protein>
    <recommendedName>
        <fullName evidence="5">Lipoprotein</fullName>
    </recommendedName>
</protein>
<dbReference type="Proteomes" id="UP001164803">
    <property type="component" value="Chromosome"/>
</dbReference>